<dbReference type="GO" id="GO:0007035">
    <property type="term" value="P:vacuolar acidification"/>
    <property type="evidence" value="ECO:0007669"/>
    <property type="project" value="TreeGrafter"/>
</dbReference>
<dbReference type="Proteomes" id="UP000095192">
    <property type="component" value="Unassembled WGS sequence"/>
</dbReference>
<protein>
    <recommendedName>
        <fullName evidence="2">RAVE complex protein Rav1 C-terminal domain-containing protein</fullName>
    </recommendedName>
</protein>
<evidence type="ECO:0000313" key="3">
    <source>
        <dbReference type="EMBL" id="OEH78917.1"/>
    </source>
</evidence>
<feature type="compositionally biased region" description="Low complexity" evidence="1">
    <location>
        <begin position="795"/>
        <end position="809"/>
    </location>
</feature>
<feature type="region of interest" description="Disordered" evidence="1">
    <location>
        <begin position="786"/>
        <end position="809"/>
    </location>
</feature>
<dbReference type="InterPro" id="IPR022033">
    <property type="entry name" value="Rav1p_C"/>
</dbReference>
<dbReference type="InParanoid" id="A0A1D3D665"/>
<proteinExistence type="predicted"/>
<gene>
    <name evidence="3" type="ORF">cyc_08375</name>
</gene>
<dbReference type="Pfam" id="PF12234">
    <property type="entry name" value="Rav1p_C"/>
    <property type="match status" value="1"/>
</dbReference>
<feature type="compositionally biased region" description="Polar residues" evidence="1">
    <location>
        <begin position="474"/>
        <end position="483"/>
    </location>
</feature>
<feature type="region of interest" description="Disordered" evidence="1">
    <location>
        <begin position="683"/>
        <end position="704"/>
    </location>
</feature>
<comment type="caution">
    <text evidence="3">The sequence shown here is derived from an EMBL/GenBank/DDBJ whole genome shotgun (WGS) entry which is preliminary data.</text>
</comment>
<keyword evidence="4" id="KW-1185">Reference proteome</keyword>
<organism evidence="3 4">
    <name type="scientific">Cyclospora cayetanensis</name>
    <dbReference type="NCBI Taxonomy" id="88456"/>
    <lineage>
        <taxon>Eukaryota</taxon>
        <taxon>Sar</taxon>
        <taxon>Alveolata</taxon>
        <taxon>Apicomplexa</taxon>
        <taxon>Conoidasida</taxon>
        <taxon>Coccidia</taxon>
        <taxon>Eucoccidiorida</taxon>
        <taxon>Eimeriorina</taxon>
        <taxon>Eimeriidae</taxon>
        <taxon>Cyclospora</taxon>
    </lineage>
</organism>
<dbReference type="InterPro" id="IPR052208">
    <property type="entry name" value="DmX-like/RAVE_component"/>
</dbReference>
<accession>A0A1D3D665</accession>
<feature type="compositionally biased region" description="Low complexity" evidence="1">
    <location>
        <begin position="687"/>
        <end position="698"/>
    </location>
</feature>
<feature type="domain" description="RAVE complex protein Rav1 C-terminal" evidence="2">
    <location>
        <begin position="563"/>
        <end position="639"/>
    </location>
</feature>
<dbReference type="EMBL" id="JROU02000580">
    <property type="protein sequence ID" value="OEH78917.1"/>
    <property type="molecule type" value="Genomic_DNA"/>
</dbReference>
<reference evidence="3 4" key="1">
    <citation type="journal article" date="2016" name="BMC Genomics">
        <title>Comparative genomics reveals Cyclospora cayetanensis possesses coccidia-like metabolism and invasion components but unique surface antigens.</title>
        <authorList>
            <person name="Liu S."/>
            <person name="Wang L."/>
            <person name="Zheng H."/>
            <person name="Xu Z."/>
            <person name="Roellig D.M."/>
            <person name="Li N."/>
            <person name="Frace M.A."/>
            <person name="Tang K."/>
            <person name="Arrowood M.J."/>
            <person name="Moss D.M."/>
            <person name="Zhang L."/>
            <person name="Feng Y."/>
            <person name="Xiao L."/>
        </authorList>
    </citation>
    <scope>NUCLEOTIDE SEQUENCE [LARGE SCALE GENOMIC DNA]</scope>
    <source>
        <strain evidence="3 4">CHN_HEN01</strain>
    </source>
</reference>
<feature type="region of interest" description="Disordered" evidence="1">
    <location>
        <begin position="443"/>
        <end position="483"/>
    </location>
</feature>
<dbReference type="PANTHER" id="PTHR13950">
    <property type="entry name" value="RABCONNECTIN-RELATED"/>
    <property type="match status" value="1"/>
</dbReference>
<evidence type="ECO:0000259" key="2">
    <source>
        <dbReference type="Pfam" id="PF12234"/>
    </source>
</evidence>
<dbReference type="AlphaFoldDB" id="A0A1D3D665"/>
<sequence length="954" mass="101559">MRLAGIGAAVVGEASSAKTENAAAEISLLAVAKICEEGESIHAVSLLADTLVLQSSSSLAAHVFSLHALPLLLPACSGCMGDSSSSRDCDNGEGGQEIQKDLLDLLSLNPQASLSPALQQSSSFPDSAAFDSAAWRRGGHSGDLSCCFLPDGRLAILVKSESLCNNEDGGAPPPSYGRRIAVGGEVPYQSLSQERQDPDALADGVVAEQTAQMHGSCRLYSPEVLQQLLRCGYGASVRWLLLVLLRCLLAVKPQPCCGMKKQQEQQEQQQEKSRSLLGDLSFSLGEEADRPLVDDTAGMLVRGGAVSSDGSCSVCGGALAAGGGDFAAGVSVSAVCEVCRRKSGCELAQLLQQAMAAAGCLLSDLISQQQAAQYQQDLLQQRSTPLTATEQQRLMAWRRRRPKSAEVYVQWARRCLPACMQPSAATAVAAAAAAMPLDVSPSAPLSLGEGGERHDSSLGGAADDDPFDHEQQRLRSGSVSPLPCQSASSFSWPSGKSFAAATAASETPPRAAAHLPAEALLSSEDICWCLHAAAEEDFFQLVLQQSRAAHPERRLVWPILRRVAEFLQSDFSDNRWRLAAERNAFRLLTQRRPFLALAFFAIAKKLAVLLRLRVLCVPAGWKCCRILKDTQLALFLCRVGSAVYAPGAPPLGTDAASEAYYPQSQQQQSASVFSSLSPNADSGTGASFASHSRSGSSSTTPENASSAASEYSRVLLQRLLPEAAARGDIWMCFCCYWIAGYYARAFAALLPPYTGDAQQQQLPHGKPPQERKFFIPRAYFQEGMQRSQQIPAGMPSKAAPETSTSSASAGENGVYDDHCWRVSAPSLSLAFYRMCIRQALPMRRVQQKRMAWQGGASVREESLLDAFEGAKESSQRHDASSHVPMSSLCTGNNTYGSSSGSAGSLLKTTAGGNSSLNATQCHVCSGSFADPAGCAAECDMYLLSCLSLLEAYNR</sequence>
<evidence type="ECO:0000313" key="4">
    <source>
        <dbReference type="Proteomes" id="UP000095192"/>
    </source>
</evidence>
<dbReference type="PANTHER" id="PTHR13950:SF9">
    <property type="entry name" value="RABCONNECTIN-3A"/>
    <property type="match status" value="1"/>
</dbReference>
<dbReference type="VEuPathDB" id="ToxoDB:cyc_08375"/>
<evidence type="ECO:0000256" key="1">
    <source>
        <dbReference type="SAM" id="MobiDB-lite"/>
    </source>
</evidence>
<dbReference type="GO" id="GO:0043291">
    <property type="term" value="C:RAVE complex"/>
    <property type="evidence" value="ECO:0007669"/>
    <property type="project" value="TreeGrafter"/>
</dbReference>
<name>A0A1D3D665_9EIME</name>
<dbReference type="VEuPathDB" id="ToxoDB:LOC34624568"/>